<keyword evidence="1" id="KW-0732">Signal</keyword>
<name>A0A9P8SFP3_9HYPO</name>
<comment type="caution">
    <text evidence="2">The sequence shown here is derived from an EMBL/GenBank/DDBJ whole genome shotgun (WGS) entry which is preliminary data.</text>
</comment>
<evidence type="ECO:0000313" key="3">
    <source>
        <dbReference type="Proteomes" id="UP000824596"/>
    </source>
</evidence>
<accession>A0A9P8SFP3</accession>
<dbReference type="RefSeq" id="XP_044717158.1">
    <property type="nucleotide sequence ID" value="XM_044867898.1"/>
</dbReference>
<keyword evidence="3" id="KW-1185">Reference proteome</keyword>
<proteinExistence type="predicted"/>
<feature type="signal peptide" evidence="1">
    <location>
        <begin position="1"/>
        <end position="17"/>
    </location>
</feature>
<dbReference type="GeneID" id="68358556"/>
<dbReference type="Proteomes" id="UP000824596">
    <property type="component" value="Unassembled WGS sequence"/>
</dbReference>
<reference evidence="2" key="1">
    <citation type="submission" date="2021-09" db="EMBL/GenBank/DDBJ databases">
        <title>A high-quality genome of the endoparasitic fungus Hirsutella rhossiliensis with a comparison of Hirsutella genomes reveals transposable elements contributing to genome size variation.</title>
        <authorList>
            <person name="Lin R."/>
            <person name="Jiao Y."/>
            <person name="Sun X."/>
            <person name="Ling J."/>
            <person name="Xie B."/>
            <person name="Cheng X."/>
        </authorList>
    </citation>
    <scope>NUCLEOTIDE SEQUENCE</scope>
    <source>
        <strain evidence="2">HR02</strain>
    </source>
</reference>
<dbReference type="EMBL" id="JAIZPD010000012">
    <property type="protein sequence ID" value="KAH0959645.1"/>
    <property type="molecule type" value="Genomic_DNA"/>
</dbReference>
<sequence length="104" mass="10694">MKYTFVTVAALLASALAAPAIMVDERQMKAIEILHDNKNALGLSQDELNTFDKFMDSLHKRDTVADAPGGLGGLTDSLGSLTGGGKKGGKKGGLLGGVLIPGLL</sequence>
<feature type="chain" id="PRO_5040219369" evidence="1">
    <location>
        <begin position="18"/>
        <end position="104"/>
    </location>
</feature>
<dbReference type="AlphaFoldDB" id="A0A9P8SFP3"/>
<protein>
    <submittedName>
        <fullName evidence="2">Uncharacterized protein</fullName>
    </submittedName>
</protein>
<evidence type="ECO:0000256" key="1">
    <source>
        <dbReference type="SAM" id="SignalP"/>
    </source>
</evidence>
<organism evidence="2 3">
    <name type="scientific">Hirsutella rhossiliensis</name>
    <dbReference type="NCBI Taxonomy" id="111463"/>
    <lineage>
        <taxon>Eukaryota</taxon>
        <taxon>Fungi</taxon>
        <taxon>Dikarya</taxon>
        <taxon>Ascomycota</taxon>
        <taxon>Pezizomycotina</taxon>
        <taxon>Sordariomycetes</taxon>
        <taxon>Hypocreomycetidae</taxon>
        <taxon>Hypocreales</taxon>
        <taxon>Ophiocordycipitaceae</taxon>
        <taxon>Hirsutella</taxon>
    </lineage>
</organism>
<dbReference type="OrthoDB" id="4941510at2759"/>
<evidence type="ECO:0000313" key="2">
    <source>
        <dbReference type="EMBL" id="KAH0959645.1"/>
    </source>
</evidence>
<gene>
    <name evidence="2" type="ORF">HRG_09427</name>
</gene>